<dbReference type="NCBIfam" id="TIGR00254">
    <property type="entry name" value="GGDEF"/>
    <property type="match status" value="1"/>
</dbReference>
<dbReference type="FunFam" id="3.30.70.270:FF:000001">
    <property type="entry name" value="Diguanylate cyclase domain protein"/>
    <property type="match status" value="1"/>
</dbReference>
<dbReference type="RefSeq" id="WP_006296293.1">
    <property type="nucleotide sequence ID" value="NZ_AEGR01000018.1"/>
</dbReference>
<dbReference type="InterPro" id="IPR035919">
    <property type="entry name" value="EAL_sf"/>
</dbReference>
<reference evidence="6 7" key="1">
    <citation type="journal article" date="2011" name="EMBO J.">
        <title>Structural diversity of bacterial flagellar motors.</title>
        <authorList>
            <person name="Chen S."/>
            <person name="Beeby M."/>
            <person name="Murphy G.E."/>
            <person name="Leadbetter J.R."/>
            <person name="Hendrixson D.R."/>
            <person name="Briegel A."/>
            <person name="Li Z."/>
            <person name="Shi J."/>
            <person name="Tocheva E.I."/>
            <person name="Muller A."/>
            <person name="Dobro M.J."/>
            <person name="Jensen G.J."/>
        </authorList>
    </citation>
    <scope>NUCLEOTIDE SEQUENCE [LARGE SCALE GENOMIC DNA]</scope>
    <source>
        <strain evidence="6 7">ATCC 19624</strain>
    </source>
</reference>
<dbReference type="CDD" id="cd01948">
    <property type="entry name" value="EAL"/>
    <property type="match status" value="1"/>
</dbReference>
<dbReference type="SUPFAM" id="SSF55073">
    <property type="entry name" value="Nucleotide cyclase"/>
    <property type="match status" value="1"/>
</dbReference>
<evidence type="ECO:0000313" key="7">
    <source>
        <dbReference type="Proteomes" id="UP000016368"/>
    </source>
</evidence>
<dbReference type="PANTHER" id="PTHR44757">
    <property type="entry name" value="DIGUANYLATE CYCLASE DGCP"/>
    <property type="match status" value="1"/>
</dbReference>
<dbReference type="FunFam" id="3.20.20.450:FF:000001">
    <property type="entry name" value="Cyclic di-GMP phosphodiesterase yahA"/>
    <property type="match status" value="1"/>
</dbReference>
<dbReference type="PROSITE" id="PS50883">
    <property type="entry name" value="EAL"/>
    <property type="match status" value="1"/>
</dbReference>
<dbReference type="GO" id="GO:0071111">
    <property type="term" value="F:cyclic-guanylate-specific phosphodiesterase activity"/>
    <property type="evidence" value="ECO:0007669"/>
    <property type="project" value="UniProtKB-EC"/>
</dbReference>
<dbReference type="SUPFAM" id="SSF55785">
    <property type="entry name" value="PYP-like sensor domain (PAS domain)"/>
    <property type="match status" value="1"/>
</dbReference>
<dbReference type="PROSITE" id="PS50887">
    <property type="entry name" value="GGDEF"/>
    <property type="match status" value="1"/>
</dbReference>
<dbReference type="Pfam" id="PF00563">
    <property type="entry name" value="EAL"/>
    <property type="match status" value="1"/>
</dbReference>
<comment type="catalytic activity">
    <reaction evidence="1">
        <text>3',3'-c-di-GMP + H2O = 5'-phosphoguanylyl(3'-&gt;5')guanosine + H(+)</text>
        <dbReference type="Rhea" id="RHEA:24902"/>
        <dbReference type="ChEBI" id="CHEBI:15377"/>
        <dbReference type="ChEBI" id="CHEBI:15378"/>
        <dbReference type="ChEBI" id="CHEBI:58754"/>
        <dbReference type="ChEBI" id="CHEBI:58805"/>
        <dbReference type="EC" id="3.1.4.52"/>
    </reaction>
    <physiologicalReaction direction="left-to-right" evidence="1">
        <dbReference type="Rhea" id="RHEA:24903"/>
    </physiologicalReaction>
</comment>
<dbReference type="InterPro" id="IPR052155">
    <property type="entry name" value="Biofilm_reg_signaling"/>
</dbReference>
<evidence type="ECO:0000259" key="3">
    <source>
        <dbReference type="PROSITE" id="PS50113"/>
    </source>
</evidence>
<protein>
    <submittedName>
        <fullName evidence="6">Diguanylate cyclase/phosphodiesterase with PAS/PAC sensor(S)</fullName>
    </submittedName>
</protein>
<dbReference type="InterPro" id="IPR035965">
    <property type="entry name" value="PAS-like_dom_sf"/>
</dbReference>
<feature type="coiled-coil region" evidence="2">
    <location>
        <begin position="10"/>
        <end position="48"/>
    </location>
</feature>
<dbReference type="PROSITE" id="PS50113">
    <property type="entry name" value="PAC"/>
    <property type="match status" value="1"/>
</dbReference>
<proteinExistence type="predicted"/>
<feature type="domain" description="EAL" evidence="4">
    <location>
        <begin position="343"/>
        <end position="597"/>
    </location>
</feature>
<dbReference type="eggNOG" id="COG5001">
    <property type="taxonomic scope" value="Bacteria"/>
</dbReference>
<dbReference type="Gene3D" id="3.30.70.270">
    <property type="match status" value="1"/>
</dbReference>
<dbReference type="SMART" id="SM00052">
    <property type="entry name" value="EAL"/>
    <property type="match status" value="1"/>
</dbReference>
<dbReference type="Pfam" id="PF00990">
    <property type="entry name" value="GGDEF"/>
    <property type="match status" value="1"/>
</dbReference>
<name>F3KPG6_9BURK</name>
<evidence type="ECO:0000259" key="5">
    <source>
        <dbReference type="PROSITE" id="PS50887"/>
    </source>
</evidence>
<keyword evidence="2" id="KW-0175">Coiled coil</keyword>
<dbReference type="InterPro" id="IPR001633">
    <property type="entry name" value="EAL_dom"/>
</dbReference>
<feature type="domain" description="PAC" evidence="3">
    <location>
        <begin position="117"/>
        <end position="169"/>
    </location>
</feature>
<evidence type="ECO:0000259" key="4">
    <source>
        <dbReference type="PROSITE" id="PS50883"/>
    </source>
</evidence>
<evidence type="ECO:0000313" key="6">
    <source>
        <dbReference type="EMBL" id="EGI78407.1"/>
    </source>
</evidence>
<evidence type="ECO:0000256" key="1">
    <source>
        <dbReference type="ARBA" id="ARBA00051114"/>
    </source>
</evidence>
<comment type="caution">
    <text evidence="6">The sequence shown here is derived from an EMBL/GenBank/DDBJ whole genome shotgun (WGS) entry which is preliminary data.</text>
</comment>
<dbReference type="InterPro" id="IPR000014">
    <property type="entry name" value="PAS"/>
</dbReference>
<dbReference type="AlphaFoldDB" id="F3KPG6"/>
<dbReference type="GO" id="GO:0071732">
    <property type="term" value="P:cellular response to nitric oxide"/>
    <property type="evidence" value="ECO:0007669"/>
    <property type="project" value="UniProtKB-ARBA"/>
</dbReference>
<dbReference type="InterPro" id="IPR000160">
    <property type="entry name" value="GGDEF_dom"/>
</dbReference>
<dbReference type="InterPro" id="IPR043128">
    <property type="entry name" value="Rev_trsase/Diguanyl_cyclase"/>
</dbReference>
<dbReference type="CDD" id="cd01949">
    <property type="entry name" value="GGDEF"/>
    <property type="match status" value="1"/>
</dbReference>
<dbReference type="Proteomes" id="UP000016368">
    <property type="component" value="Unassembled WGS sequence"/>
</dbReference>
<dbReference type="STRING" id="887062.HGR_01617"/>
<organism evidence="6 7">
    <name type="scientific">Hylemonella gracilis ATCC 19624</name>
    <dbReference type="NCBI Taxonomy" id="887062"/>
    <lineage>
        <taxon>Bacteria</taxon>
        <taxon>Pseudomonadati</taxon>
        <taxon>Pseudomonadota</taxon>
        <taxon>Betaproteobacteria</taxon>
        <taxon>Burkholderiales</taxon>
        <taxon>Comamonadaceae</taxon>
        <taxon>Hylemonella</taxon>
    </lineage>
</organism>
<gene>
    <name evidence="6" type="ORF">HGR_01617</name>
</gene>
<dbReference type="EMBL" id="AEGR01000018">
    <property type="protein sequence ID" value="EGI78407.1"/>
    <property type="molecule type" value="Genomic_DNA"/>
</dbReference>
<sequence>MNEHPDTQALAQARAQLQREIAERHAVEARYQAQMAQLRAEQVRLRELAEMSSEWFWEMDEELRFSKVYGGGLLVSSSSTDVESPLGKRRWELPITNVAPEKWTEHRQMLETRQPFKDFVYQIHSPLTGQLHWCSISGKPIFENGKFKGYHGMGVDITERKRVEMRVEFLAYHDALTGLPNRALLQDRMQQAIAQAERAQDGLALAFIDLDNFKRINDSLGHAAGDALLREIATRLKGCVRESDTVSRQSGDEFIVVLSGVDGVQRCIPTLDKIMRTLQEPMHFEGKEISASASIGVAFYPQDGTTFDELRKKADLAMYRSKDTGRNAYYFYDEAMNNDAEEHLLLRNGLRLAIERGELVLHYQPQMDIRSGRMVGVEALLRWQSPTFGLVEPGRFIPVAEDSGLIVPIGAWVLEQACRQARAWQDDGLPALTVAVNLSAVQFRRDDVEATVDQALERSGLPPHCLELELTESILLQDVEQVLALVQRLRQRGMHFSIDDFGTGYSSLAYLKRLDIDKLKIDRSFVHDLDQTADAAAIVEAIVEMAHKLGLRTIAEGVESPELLDRLRDIGCDEAQGYLHARPMPAQDFSRYLHAHFHNSARAAQPA</sequence>
<dbReference type="Gene3D" id="3.20.20.450">
    <property type="entry name" value="EAL domain"/>
    <property type="match status" value="1"/>
</dbReference>
<dbReference type="InterPro" id="IPR000700">
    <property type="entry name" value="PAS-assoc_C"/>
</dbReference>
<accession>F3KPG6</accession>
<dbReference type="PANTHER" id="PTHR44757:SF2">
    <property type="entry name" value="BIOFILM ARCHITECTURE MAINTENANCE PROTEIN MBAA"/>
    <property type="match status" value="1"/>
</dbReference>
<dbReference type="SUPFAM" id="SSF141868">
    <property type="entry name" value="EAL domain-like"/>
    <property type="match status" value="1"/>
</dbReference>
<dbReference type="SMART" id="SM00267">
    <property type="entry name" value="GGDEF"/>
    <property type="match status" value="1"/>
</dbReference>
<evidence type="ECO:0000256" key="2">
    <source>
        <dbReference type="SAM" id="Coils"/>
    </source>
</evidence>
<dbReference type="InterPro" id="IPR029787">
    <property type="entry name" value="Nucleotide_cyclase"/>
</dbReference>
<keyword evidence="7" id="KW-1185">Reference proteome</keyword>
<dbReference type="NCBIfam" id="TIGR00229">
    <property type="entry name" value="sensory_box"/>
    <property type="match status" value="1"/>
</dbReference>
<dbReference type="Gene3D" id="3.30.450.20">
    <property type="entry name" value="PAS domain"/>
    <property type="match status" value="1"/>
</dbReference>
<feature type="domain" description="GGDEF" evidence="5">
    <location>
        <begin position="201"/>
        <end position="334"/>
    </location>
</feature>